<accession>A0A3D8HCP2</accession>
<dbReference type="PANTHER" id="PTHR42776:SF4">
    <property type="entry name" value="ACYLAMINO-ACID-RELEASING ENZYME"/>
    <property type="match status" value="1"/>
</dbReference>
<evidence type="ECO:0000313" key="7">
    <source>
        <dbReference type="Proteomes" id="UP000629596"/>
    </source>
</evidence>
<evidence type="ECO:0000256" key="2">
    <source>
        <dbReference type="SAM" id="SignalP"/>
    </source>
</evidence>
<evidence type="ECO:0000256" key="1">
    <source>
        <dbReference type="ARBA" id="ARBA00022801"/>
    </source>
</evidence>
<dbReference type="GO" id="GO:0004252">
    <property type="term" value="F:serine-type endopeptidase activity"/>
    <property type="evidence" value="ECO:0007669"/>
    <property type="project" value="TreeGrafter"/>
</dbReference>
<evidence type="ECO:0000259" key="3">
    <source>
        <dbReference type="Pfam" id="PF00326"/>
    </source>
</evidence>
<dbReference type="RefSeq" id="WP_115500077.1">
    <property type="nucleotide sequence ID" value="NZ_JACRTI010000031.1"/>
</dbReference>
<feature type="chain" id="PRO_5017721989" evidence="2">
    <location>
        <begin position="22"/>
        <end position="894"/>
    </location>
</feature>
<evidence type="ECO:0000313" key="5">
    <source>
        <dbReference type="EMBL" id="RDU48736.1"/>
    </source>
</evidence>
<dbReference type="Pfam" id="PF00326">
    <property type="entry name" value="Peptidase_S9"/>
    <property type="match status" value="1"/>
</dbReference>
<keyword evidence="7" id="KW-1185">Reference proteome</keyword>
<organism evidence="5 6">
    <name type="scientific">Parabacteroides acidifaciens</name>
    <dbReference type="NCBI Taxonomy" id="2290935"/>
    <lineage>
        <taxon>Bacteria</taxon>
        <taxon>Pseudomonadati</taxon>
        <taxon>Bacteroidota</taxon>
        <taxon>Bacteroidia</taxon>
        <taxon>Bacteroidales</taxon>
        <taxon>Tannerellaceae</taxon>
        <taxon>Parabacteroides</taxon>
    </lineage>
</organism>
<reference evidence="5 6" key="1">
    <citation type="submission" date="2018-07" db="EMBL/GenBank/DDBJ databases">
        <title>Parabacteroides acidifaciens nov. sp., isolated from human feces.</title>
        <authorList>
            <person name="Wang Y.J."/>
        </authorList>
    </citation>
    <scope>NUCLEOTIDE SEQUENCE [LARGE SCALE GENOMIC DNA]</scope>
    <source>
        <strain evidence="5 6">426-9</strain>
    </source>
</reference>
<dbReference type="SUPFAM" id="SSF82171">
    <property type="entry name" value="DPP6 N-terminal domain-like"/>
    <property type="match status" value="1"/>
</dbReference>
<dbReference type="PANTHER" id="PTHR42776">
    <property type="entry name" value="SERINE PEPTIDASE S9 FAMILY MEMBER"/>
    <property type="match status" value="1"/>
</dbReference>
<dbReference type="Proteomes" id="UP000629596">
    <property type="component" value="Unassembled WGS sequence"/>
</dbReference>
<dbReference type="Gene3D" id="3.40.50.1820">
    <property type="entry name" value="alpha/beta hydrolase"/>
    <property type="match status" value="1"/>
</dbReference>
<evidence type="ECO:0000313" key="4">
    <source>
        <dbReference type="EMBL" id="MBC8602586.1"/>
    </source>
</evidence>
<gene>
    <name evidence="5" type="ORF">DWU89_13110</name>
    <name evidence="4" type="ORF">H8784_12780</name>
</gene>
<dbReference type="GO" id="GO:0006508">
    <property type="term" value="P:proteolysis"/>
    <property type="evidence" value="ECO:0007669"/>
    <property type="project" value="InterPro"/>
</dbReference>
<dbReference type="SUPFAM" id="SSF53474">
    <property type="entry name" value="alpha/beta-Hydrolases"/>
    <property type="match status" value="1"/>
</dbReference>
<dbReference type="Proteomes" id="UP000256321">
    <property type="component" value="Unassembled WGS sequence"/>
</dbReference>
<dbReference type="Gene3D" id="2.120.10.30">
    <property type="entry name" value="TolB, C-terminal domain"/>
    <property type="match status" value="1"/>
</dbReference>
<dbReference type="EMBL" id="QREV01000031">
    <property type="protein sequence ID" value="RDU48736.1"/>
    <property type="molecule type" value="Genomic_DNA"/>
</dbReference>
<dbReference type="InterPro" id="IPR001375">
    <property type="entry name" value="Peptidase_S9_cat"/>
</dbReference>
<protein>
    <submittedName>
        <fullName evidence="5">S9 family peptidase</fullName>
    </submittedName>
</protein>
<dbReference type="EMBL" id="JACRTI010000031">
    <property type="protein sequence ID" value="MBC8602586.1"/>
    <property type="molecule type" value="Genomic_DNA"/>
</dbReference>
<feature type="domain" description="Peptidase S9 prolyl oligopeptidase catalytic" evidence="3">
    <location>
        <begin position="695"/>
        <end position="871"/>
    </location>
</feature>
<dbReference type="InterPro" id="IPR011042">
    <property type="entry name" value="6-blade_b-propeller_TolB-like"/>
</dbReference>
<dbReference type="AlphaFoldDB" id="A0A3D8HCP2"/>
<keyword evidence="2" id="KW-0732">Signal</keyword>
<proteinExistence type="predicted"/>
<keyword evidence="1" id="KW-0378">Hydrolase</keyword>
<name>A0A3D8HCP2_9BACT</name>
<comment type="caution">
    <text evidence="5">The sequence shown here is derived from an EMBL/GenBank/DDBJ whole genome shotgun (WGS) entry which is preliminary data.</text>
</comment>
<evidence type="ECO:0000313" key="6">
    <source>
        <dbReference type="Proteomes" id="UP000256321"/>
    </source>
</evidence>
<sequence>MGNSIHLISLLLLASSLSVQAQEKRAMTFDEMVGWERISEQSISDNGKWVYCKMEPWRGDATILLYNDKGEEKATFKPAAKAEFSSSSEYLLVTKTPPLEEVEAAKLKKTDKDKMPMNSLVISRLAGEEETIDSLKSYKLSETADWLAYQRGSKKDSTLYIRSLSGMQKDSFPAVSDFGFAKKGNVLYVVSDSVLYTFIPQKGNNRISGGKGVFKKIAFNEDGSKLAYLYCADKDSAATHSSLYLSVGNAPGKLIAERGNEAFPASWVISENGRVYFSEDANRLFFGTSPEPRQKDTTVLAENRPDVQVWSWDEKVQYTQQSFNKVSDLKRSYTAVYNLGNQRLFQLATEALPTLQTADEGNAALALLSTTEPYGTQSMWTARQFHDIYTVNLETGERRQIKEKAPSYMRFSPKGKYTYWYCEQDSSWYTRSMADGKEYRLTTPQTFVAWDEDNDVPDYPSPYGIAGWTNDDQAILIKDRYDIWKFDPAGSSSPVNLTVNGRKEQITYSLIQLDKEKRSYNLNEAQYLTGFNESTKGFGYYTARLNKPIAPKALLAGNFKLAALSKAKNADAVIYTQETYEQYPDIRLSDLSFKKSIQLTDGISQQDSIIWGTAELTSWISLDGRPLEGVIYKPADFDPNKKYPVIVNFYERNANTLYSYHMPSPGRSTIDYPFYLSHGFIIFNPDVRFTDGYPGESCYNCVMPGITALIAKGYVNEKAIGAQGHSWGGYQVAYLATRTNLFAAIESGAPVVNMLSAYGGIRWGSGLNRSMQYEHGQSRIGGNIWEMPLQYIENSPLFNMNKVTTPILIMHNDADGHVPWYQGIEFFIALKRLQKTAWLLNYTGEPHWPSRLANRLDFQKRMFQFFDHYLQGAPMPKWMSEGVPAVDRDFELGY</sequence>
<reference evidence="4 7" key="2">
    <citation type="submission" date="2020-08" db="EMBL/GenBank/DDBJ databases">
        <title>Genome public.</title>
        <authorList>
            <person name="Liu C."/>
            <person name="Sun Q."/>
        </authorList>
    </citation>
    <scope>NUCLEOTIDE SEQUENCE [LARGE SCALE GENOMIC DNA]</scope>
    <source>
        <strain evidence="4 7">426_9</strain>
    </source>
</reference>
<feature type="signal peptide" evidence="2">
    <location>
        <begin position="1"/>
        <end position="21"/>
    </location>
</feature>
<dbReference type="InterPro" id="IPR029058">
    <property type="entry name" value="AB_hydrolase_fold"/>
</dbReference>